<sequence>MSLAGSEAAAAAAEAAAAEVAEAAEEAEEAAAAEEAAEAAEEYDVVVVGSGLGGLSAGALSARYGHKVLVCEAHCIAGGCAHAFERGGYTFDSGPSLWSGCAAPSTNPLRQVLDAVGESPEWVQYGGWNMYTPEAPAGFYAAAGDMGEWRRTMARLGDGERTVGQWDRLLEFIEPLQRAVLAVPPIALRADVGAVLTAGPYMGAMADPRIGLIGAMADPRIGLRAYLLSGPWSAVLEAAGVTDPWLRNWFDFLAFAFSGLPSDGTVAAAMVYMLAELHADGARMDYPLGGSGAVVEALVRGLRKHGGELRLRSAVEQILVDEADGRCTGVRLVGGRVVHARRAVISNAPVWQTAALLPPAARAAVRATGSAPLDASTPPTPSFVHLHLGIRSDGLSEQALSSVPEWEKLTQPQSAAFVSVPSLLDPSLAPEGRAVIHAYLPATEPYEVWEGLTRGSAEYERLKARISQLRAAPLYAAIERFIPDVRARVDVELVGSPLTHERFLRRHRGTYGPELSAADSAFPGARTAVDGLLTCGDSCWPGIGVPAVAGSGIAAAHAVTGAGAQRELLREMRERGTLMPA</sequence>
<keyword evidence="4" id="KW-1185">Reference proteome</keyword>
<evidence type="ECO:0000256" key="1">
    <source>
        <dbReference type="SAM" id="Coils"/>
    </source>
</evidence>
<protein>
    <recommendedName>
        <fullName evidence="2">Amine oxidase domain-containing protein</fullName>
    </recommendedName>
</protein>
<dbReference type="Gene3D" id="3.50.50.60">
    <property type="entry name" value="FAD/NAD(P)-binding domain"/>
    <property type="match status" value="2"/>
</dbReference>
<proteinExistence type="predicted"/>
<dbReference type="PANTHER" id="PTHR46313:SF3">
    <property type="entry name" value="PROLYCOPENE ISOMERASE, CHLOROPLASTIC"/>
    <property type="match status" value="1"/>
</dbReference>
<dbReference type="Pfam" id="PF01593">
    <property type="entry name" value="Amino_oxidase"/>
    <property type="match status" value="1"/>
</dbReference>
<reference evidence="4" key="1">
    <citation type="journal article" date="2013" name="Nature">
        <title>Pan genome of the phytoplankton Emiliania underpins its global distribution.</title>
        <authorList>
            <person name="Read B.A."/>
            <person name="Kegel J."/>
            <person name="Klute M.J."/>
            <person name="Kuo A."/>
            <person name="Lefebvre S.C."/>
            <person name="Maumus F."/>
            <person name="Mayer C."/>
            <person name="Miller J."/>
            <person name="Monier A."/>
            <person name="Salamov A."/>
            <person name="Young J."/>
            <person name="Aguilar M."/>
            <person name="Claverie J.M."/>
            <person name="Frickenhaus S."/>
            <person name="Gonzalez K."/>
            <person name="Herman E.K."/>
            <person name="Lin Y.C."/>
            <person name="Napier J."/>
            <person name="Ogata H."/>
            <person name="Sarno A.F."/>
            <person name="Shmutz J."/>
            <person name="Schroeder D."/>
            <person name="de Vargas C."/>
            <person name="Verret F."/>
            <person name="von Dassow P."/>
            <person name="Valentin K."/>
            <person name="Van de Peer Y."/>
            <person name="Wheeler G."/>
            <person name="Dacks J.B."/>
            <person name="Delwiche C.F."/>
            <person name="Dyhrman S.T."/>
            <person name="Glockner G."/>
            <person name="John U."/>
            <person name="Richards T."/>
            <person name="Worden A.Z."/>
            <person name="Zhang X."/>
            <person name="Grigoriev I.V."/>
            <person name="Allen A.E."/>
            <person name="Bidle K."/>
            <person name="Borodovsky M."/>
            <person name="Bowler C."/>
            <person name="Brownlee C."/>
            <person name="Cock J.M."/>
            <person name="Elias M."/>
            <person name="Gladyshev V.N."/>
            <person name="Groth M."/>
            <person name="Guda C."/>
            <person name="Hadaegh A."/>
            <person name="Iglesias-Rodriguez M.D."/>
            <person name="Jenkins J."/>
            <person name="Jones B.M."/>
            <person name="Lawson T."/>
            <person name="Leese F."/>
            <person name="Lindquist E."/>
            <person name="Lobanov A."/>
            <person name="Lomsadze A."/>
            <person name="Malik S.B."/>
            <person name="Marsh M.E."/>
            <person name="Mackinder L."/>
            <person name="Mock T."/>
            <person name="Mueller-Roeber B."/>
            <person name="Pagarete A."/>
            <person name="Parker M."/>
            <person name="Probert I."/>
            <person name="Quesneville H."/>
            <person name="Raines C."/>
            <person name="Rensing S.A."/>
            <person name="Riano-Pachon D.M."/>
            <person name="Richier S."/>
            <person name="Rokitta S."/>
            <person name="Shiraiwa Y."/>
            <person name="Soanes D.M."/>
            <person name="van der Giezen M."/>
            <person name="Wahlund T.M."/>
            <person name="Williams B."/>
            <person name="Wilson W."/>
            <person name="Wolfe G."/>
            <person name="Wurch L.L."/>
        </authorList>
    </citation>
    <scope>NUCLEOTIDE SEQUENCE</scope>
</reference>
<dbReference type="AlphaFoldDB" id="A0A0D3IY89"/>
<feature type="domain" description="Amine oxidase" evidence="2">
    <location>
        <begin position="53"/>
        <end position="559"/>
    </location>
</feature>
<evidence type="ECO:0000313" key="3">
    <source>
        <dbReference type="EnsemblProtists" id="EOD16224"/>
    </source>
</evidence>
<dbReference type="STRING" id="2903.R1E5N7"/>
<dbReference type="PANTHER" id="PTHR46313">
    <property type="match status" value="1"/>
</dbReference>
<evidence type="ECO:0000313" key="4">
    <source>
        <dbReference type="Proteomes" id="UP000013827"/>
    </source>
</evidence>
<accession>A0A0D3IY89</accession>
<name>A0A0D3IY89_EMIH1</name>
<dbReference type="Proteomes" id="UP000013827">
    <property type="component" value="Unassembled WGS sequence"/>
</dbReference>
<evidence type="ECO:0000259" key="2">
    <source>
        <dbReference type="Pfam" id="PF01593"/>
    </source>
</evidence>
<dbReference type="GO" id="GO:0016116">
    <property type="term" value="P:carotenoid metabolic process"/>
    <property type="evidence" value="ECO:0007669"/>
    <property type="project" value="InterPro"/>
</dbReference>
<dbReference type="eggNOG" id="KOG4254">
    <property type="taxonomic scope" value="Eukaryota"/>
</dbReference>
<dbReference type="GO" id="GO:0016491">
    <property type="term" value="F:oxidoreductase activity"/>
    <property type="evidence" value="ECO:0007669"/>
    <property type="project" value="InterPro"/>
</dbReference>
<dbReference type="PaxDb" id="2903-EOD16224"/>
<feature type="coiled-coil region" evidence="1">
    <location>
        <begin position="10"/>
        <end position="43"/>
    </location>
</feature>
<dbReference type="InterPro" id="IPR036188">
    <property type="entry name" value="FAD/NAD-bd_sf"/>
</dbReference>
<organism evidence="3 4">
    <name type="scientific">Emiliania huxleyi (strain CCMP1516)</name>
    <dbReference type="NCBI Taxonomy" id="280463"/>
    <lineage>
        <taxon>Eukaryota</taxon>
        <taxon>Haptista</taxon>
        <taxon>Haptophyta</taxon>
        <taxon>Prymnesiophyceae</taxon>
        <taxon>Isochrysidales</taxon>
        <taxon>Noelaerhabdaceae</taxon>
        <taxon>Emiliania</taxon>
    </lineage>
</organism>
<reference evidence="3" key="2">
    <citation type="submission" date="2024-10" db="UniProtKB">
        <authorList>
            <consortium name="EnsemblProtists"/>
        </authorList>
    </citation>
    <scope>IDENTIFICATION</scope>
</reference>
<dbReference type="GeneID" id="17262370"/>
<dbReference type="EnsemblProtists" id="EOD16224">
    <property type="protein sequence ID" value="EOD16224"/>
    <property type="gene ID" value="EMIHUDRAFT_76074"/>
</dbReference>
<dbReference type="SUPFAM" id="SSF51905">
    <property type="entry name" value="FAD/NAD(P)-binding domain"/>
    <property type="match status" value="1"/>
</dbReference>
<dbReference type="KEGG" id="ehx:EMIHUDRAFT_76074"/>
<dbReference type="InterPro" id="IPR002937">
    <property type="entry name" value="Amino_oxidase"/>
</dbReference>
<keyword evidence="1" id="KW-0175">Coiled coil</keyword>
<dbReference type="InterPro" id="IPR045892">
    <property type="entry name" value="CrtISO-like"/>
</dbReference>
<dbReference type="HOGENOM" id="CLU_019722_4_0_1"/>
<dbReference type="RefSeq" id="XP_005768653.1">
    <property type="nucleotide sequence ID" value="XM_005768596.1"/>
</dbReference>